<proteinExistence type="inferred from homology"/>
<evidence type="ECO:0000313" key="6">
    <source>
        <dbReference type="Proteomes" id="UP000187465"/>
    </source>
</evidence>
<comment type="similarity">
    <text evidence="1">Belongs to the zinc-associated anti-sigma factor (ZAS) superfamily. Anti-sigma-W factor family.</text>
</comment>
<evidence type="ECO:0000256" key="2">
    <source>
        <dbReference type="ARBA" id="ARBA00024438"/>
    </source>
</evidence>
<evidence type="ECO:0000256" key="1">
    <source>
        <dbReference type="ARBA" id="ARBA00024353"/>
    </source>
</evidence>
<gene>
    <name evidence="5" type="ORF">BJP51_18930</name>
</gene>
<evidence type="ECO:0000259" key="4">
    <source>
        <dbReference type="Pfam" id="PF13490"/>
    </source>
</evidence>
<evidence type="ECO:0000313" key="5">
    <source>
        <dbReference type="EMBL" id="OMD31321.1"/>
    </source>
</evidence>
<keyword evidence="3" id="KW-0812">Transmembrane</keyword>
<dbReference type="Proteomes" id="UP000187465">
    <property type="component" value="Unassembled WGS sequence"/>
</dbReference>
<reference evidence="5 6" key="1">
    <citation type="submission" date="2016-10" db="EMBL/GenBank/DDBJ databases">
        <title>Paenibacillus species isolates.</title>
        <authorList>
            <person name="Beno S.M."/>
        </authorList>
    </citation>
    <scope>NUCLEOTIDE SEQUENCE [LARGE SCALE GENOMIC DNA]</scope>
    <source>
        <strain evidence="5 6">FSL H7-0604</strain>
    </source>
</reference>
<feature type="domain" description="Putative zinc-finger" evidence="4">
    <location>
        <begin position="3"/>
        <end position="37"/>
    </location>
</feature>
<dbReference type="Pfam" id="PF13490">
    <property type="entry name" value="zf-HC2"/>
    <property type="match status" value="1"/>
</dbReference>
<dbReference type="Gene3D" id="1.10.10.1320">
    <property type="entry name" value="Anti-sigma factor, zinc-finger domain"/>
    <property type="match status" value="1"/>
</dbReference>
<dbReference type="InterPro" id="IPR027383">
    <property type="entry name" value="Znf_put"/>
</dbReference>
<evidence type="ECO:0000256" key="3">
    <source>
        <dbReference type="SAM" id="Phobius"/>
    </source>
</evidence>
<dbReference type="EMBL" id="MKQP01000022">
    <property type="protein sequence ID" value="OMD31321.1"/>
    <property type="molecule type" value="Genomic_DNA"/>
</dbReference>
<keyword evidence="3" id="KW-1133">Transmembrane helix</keyword>
<sequence length="154" mass="17636">MNCAIVKEWMPHYIDGLLSPEMELSIRLHIESCPDCAEWLEEAKAMSELWSEMDADREQLQAQMDFPDLAADVMTHIEQLETGRRSRATKATNVRRRSAPKTSWIHYGVAACLSLLLLQFGVFENLAYGITEINGHMSNSVTQWFGGFWEIEIK</sequence>
<dbReference type="AlphaFoldDB" id="A0A1R0X927"/>
<protein>
    <recommendedName>
        <fullName evidence="2">Anti-sigma-W factor RsiW</fullName>
    </recommendedName>
</protein>
<comment type="caution">
    <text evidence="5">The sequence shown here is derived from an EMBL/GenBank/DDBJ whole genome shotgun (WGS) entry which is preliminary data.</text>
</comment>
<name>A0A1R0X927_9BACL</name>
<organism evidence="5 6">
    <name type="scientific">Paenibacillus odorifer</name>
    <dbReference type="NCBI Taxonomy" id="189426"/>
    <lineage>
        <taxon>Bacteria</taxon>
        <taxon>Bacillati</taxon>
        <taxon>Bacillota</taxon>
        <taxon>Bacilli</taxon>
        <taxon>Bacillales</taxon>
        <taxon>Paenibacillaceae</taxon>
        <taxon>Paenibacillus</taxon>
    </lineage>
</organism>
<feature type="transmembrane region" description="Helical" evidence="3">
    <location>
        <begin position="104"/>
        <end position="123"/>
    </location>
</feature>
<dbReference type="RefSeq" id="WP_036680116.1">
    <property type="nucleotide sequence ID" value="NZ_MKQP01000022.1"/>
</dbReference>
<keyword evidence="3" id="KW-0472">Membrane</keyword>
<dbReference type="InterPro" id="IPR041916">
    <property type="entry name" value="Anti_sigma_zinc_sf"/>
</dbReference>
<accession>A0A1R0X927</accession>